<dbReference type="Pfam" id="PF21834">
    <property type="entry name" value="DUF6894"/>
    <property type="match status" value="1"/>
</dbReference>
<evidence type="ECO:0000313" key="2">
    <source>
        <dbReference type="EMBL" id="QND58007.1"/>
    </source>
</evidence>
<proteinExistence type="predicted"/>
<gene>
    <name evidence="2" type="ORF">HB778_16435</name>
</gene>
<dbReference type="Proteomes" id="UP000515465">
    <property type="component" value="Chromosome"/>
</dbReference>
<feature type="domain" description="DUF6894" evidence="1">
    <location>
        <begin position="3"/>
        <end position="70"/>
    </location>
</feature>
<reference evidence="3" key="1">
    <citation type="journal article" date="2020" name="Mol. Plant Microbe">
        <title>Rhizobial microsymbionts of the narrowly endemic Oxytropis species growing in Kamchatka are characterized by significant genetic diversity and possess a set of genes that are associated with T3SS and T6SS secretion systems and can affect the development of symbiosis.</title>
        <authorList>
            <person name="Safronova V."/>
            <person name="Guro P."/>
            <person name="Sazanova A."/>
            <person name="Kuznetsova I."/>
            <person name="Belimov A."/>
            <person name="Yakubov V."/>
            <person name="Chirak E."/>
            <person name="Afonin A."/>
            <person name="Gogolev Y."/>
            <person name="Andronov E."/>
            <person name="Tikhonovich I."/>
        </authorList>
    </citation>
    <scope>NUCLEOTIDE SEQUENCE [LARGE SCALE GENOMIC DNA]</scope>
    <source>
        <strain evidence="3">583</strain>
    </source>
</reference>
<name>A0A7G6SU25_9HYPH</name>
<dbReference type="RefSeq" id="WP_183464771.1">
    <property type="nucleotide sequence ID" value="NZ_CP050296.1"/>
</dbReference>
<evidence type="ECO:0000259" key="1">
    <source>
        <dbReference type="Pfam" id="PF21834"/>
    </source>
</evidence>
<sequence length="77" mass="8775">MPLYFFDFSDTGESYPDTVGTGLISFDAAKDEAVRALMEMAREMLPDGAYRELTFKVRDETGRQLVQVTIKFELQTN</sequence>
<dbReference type="EMBL" id="CP050296">
    <property type="protein sequence ID" value="QND58007.1"/>
    <property type="molecule type" value="Genomic_DNA"/>
</dbReference>
<dbReference type="AlphaFoldDB" id="A0A7G6SU25"/>
<accession>A0A7G6SU25</accession>
<organism evidence="2 3">
    <name type="scientific">Mesorhizobium huakuii</name>
    <dbReference type="NCBI Taxonomy" id="28104"/>
    <lineage>
        <taxon>Bacteria</taxon>
        <taxon>Pseudomonadati</taxon>
        <taxon>Pseudomonadota</taxon>
        <taxon>Alphaproteobacteria</taxon>
        <taxon>Hyphomicrobiales</taxon>
        <taxon>Phyllobacteriaceae</taxon>
        <taxon>Mesorhizobium</taxon>
    </lineage>
</organism>
<dbReference type="InterPro" id="IPR054189">
    <property type="entry name" value="DUF6894"/>
</dbReference>
<protein>
    <recommendedName>
        <fullName evidence="1">DUF6894 domain-containing protein</fullName>
    </recommendedName>
</protein>
<evidence type="ECO:0000313" key="3">
    <source>
        <dbReference type="Proteomes" id="UP000515465"/>
    </source>
</evidence>